<name>A0A9P8V6A2_9PEZI</name>
<feature type="compositionally biased region" description="Polar residues" evidence="3">
    <location>
        <begin position="1"/>
        <end position="18"/>
    </location>
</feature>
<reference evidence="4" key="1">
    <citation type="journal article" date="2021" name="Nat. Commun.">
        <title>Genetic determinants of endophytism in the Arabidopsis root mycobiome.</title>
        <authorList>
            <person name="Mesny F."/>
            <person name="Miyauchi S."/>
            <person name="Thiergart T."/>
            <person name="Pickel B."/>
            <person name="Atanasova L."/>
            <person name="Karlsson M."/>
            <person name="Huettel B."/>
            <person name="Barry K.W."/>
            <person name="Haridas S."/>
            <person name="Chen C."/>
            <person name="Bauer D."/>
            <person name="Andreopoulos W."/>
            <person name="Pangilinan J."/>
            <person name="LaButti K."/>
            <person name="Riley R."/>
            <person name="Lipzen A."/>
            <person name="Clum A."/>
            <person name="Drula E."/>
            <person name="Henrissat B."/>
            <person name="Kohler A."/>
            <person name="Grigoriev I.V."/>
            <person name="Martin F.M."/>
            <person name="Hacquard S."/>
        </authorList>
    </citation>
    <scope>NUCLEOTIDE SEQUENCE</scope>
    <source>
        <strain evidence="4">MPI-SDFR-AT-0117</strain>
    </source>
</reference>
<dbReference type="PANTHER" id="PTHR19842:SF2">
    <property type="entry name" value="WD REPEAT PROTEIN (AFU_ORTHOLOGUE AFUA_5G04300)"/>
    <property type="match status" value="1"/>
</dbReference>
<dbReference type="InterPro" id="IPR036322">
    <property type="entry name" value="WD40_repeat_dom_sf"/>
</dbReference>
<comment type="similarity">
    <text evidence="1">Belongs to the WD repeat LST8 family.</text>
</comment>
<dbReference type="InterPro" id="IPR015943">
    <property type="entry name" value="WD40/YVTN_repeat-like_dom_sf"/>
</dbReference>
<dbReference type="InterPro" id="IPR037588">
    <property type="entry name" value="MLST8"/>
</dbReference>
<keyword evidence="2" id="KW-0853">WD repeat</keyword>
<dbReference type="AlphaFoldDB" id="A0A9P8V6A2"/>
<sequence>MDASDASSASRLPTSNKPNMGFAGARQHQSAMEVIDLTDSPPGSPPRLTYRPPPTILSHDQRPAKRQRTAAPAPAPVLAPPPVWTPSTPIVAVPRAVPRPPPQVAHPSSRPTPSPLARPAPPPPANHQPPRQLSACLQAQVVPLLRRLLVNTPSIIAGDVTTTVIRNLLAQQSFLAEVKKTGGYMSPAYMQILDAYLTAEITRRIASHLDPVRVPPANPVPLPLPLPPGSTGNPTTVPAPSPATVPPPQPATVPAPRPAPVPTPLPAATQQRIPIAKPKSKAASASKAAALAKTSSLEFRGLQRPTSRPYLPVSTRKSISCTATARLLLRTHNALPTQLVYHVDFNRQEIEAVRTAVRRHQGKQGISRKEPLRELGKIIRKSEVAIEALARDICLKDGLKDRDVQSVLAFLQDAVNKVSTDPGRGQTLTLKLKEPDAIKRLPTKKRISSLLLAREIEGGRGFGRMRKHVNFTQEFRKAREDDMDIRAEWTNCAGDIATISWVGNGQHFVCGTTTHSDSHNQQYNKPGNLLFCSPDKGRLQAYPDHRIVRPIIQTGDNGTDAMRESQEPWLYSSVVSSDYDAVNRLAYTSSFDKTVKVWSVDEEAGTMRATSTWQHEGVVNFVAASKNGSGLIATAADVPNLAVRIYHVDRSGVMTSCDSLSGLRSWNEDDQHTLAPQTWAYFPATMQWGIAKGAQHLLLVGYSPRSLTGDDNDIPVEKRNSGEILLWDCIRNERCKVLTASTQNVFEVAWHPTQPCFVVATSPSGLLVKENVRTQIRLFRPSYSQDLAGAFSEVQCLDCPAIDINELTIVPNSLAFCYVTAAATDGCVYVWDTARGDDPVHHLQHGTPLEGDASEEHYVRERDDTGVKFTAWGTSLDRFYTGGSDGVVKVWNIRSEHRPLVRVILEAPAPISAGSFSPDKTKLAIGDATGRVYLFSVNEMEALENTAVKLPPGFAGNLKPIRRPRSYMRHATPAPPAPPPDSNPEPVTGVALASRFLARGQISINPKRIIGAVQGPRYSTLGLYRDELHLDGQRDGPLLANVEQQQQENMSMFKGITRFPILLKPAYNVDKFVQHRGNLAVDLRLTDLPADTQLELRMAGINLYDPIEEACDEWDLPCEEL</sequence>
<dbReference type="GO" id="GO:0031931">
    <property type="term" value="C:TORC1 complex"/>
    <property type="evidence" value="ECO:0007669"/>
    <property type="project" value="InterPro"/>
</dbReference>
<evidence type="ECO:0000313" key="5">
    <source>
        <dbReference type="Proteomes" id="UP000770015"/>
    </source>
</evidence>
<organism evidence="4 5">
    <name type="scientific">Plectosphaerella plurivora</name>
    <dbReference type="NCBI Taxonomy" id="936078"/>
    <lineage>
        <taxon>Eukaryota</taxon>
        <taxon>Fungi</taxon>
        <taxon>Dikarya</taxon>
        <taxon>Ascomycota</taxon>
        <taxon>Pezizomycotina</taxon>
        <taxon>Sordariomycetes</taxon>
        <taxon>Hypocreomycetidae</taxon>
        <taxon>Glomerellales</taxon>
        <taxon>Plectosphaerellaceae</taxon>
        <taxon>Plectosphaerella</taxon>
    </lineage>
</organism>
<dbReference type="GO" id="GO:0031929">
    <property type="term" value="P:TOR signaling"/>
    <property type="evidence" value="ECO:0007669"/>
    <property type="project" value="InterPro"/>
</dbReference>
<dbReference type="PANTHER" id="PTHR19842">
    <property type="entry name" value="G BETA-LIKE PROTEIN GBL"/>
    <property type="match status" value="1"/>
</dbReference>
<evidence type="ECO:0000256" key="3">
    <source>
        <dbReference type="SAM" id="MobiDB-lite"/>
    </source>
</evidence>
<dbReference type="GO" id="GO:0032956">
    <property type="term" value="P:regulation of actin cytoskeleton organization"/>
    <property type="evidence" value="ECO:0007669"/>
    <property type="project" value="TreeGrafter"/>
</dbReference>
<feature type="region of interest" description="Disordered" evidence="3">
    <location>
        <begin position="968"/>
        <end position="987"/>
    </location>
</feature>
<dbReference type="EMBL" id="JAGSXJ010000021">
    <property type="protein sequence ID" value="KAH6678894.1"/>
    <property type="molecule type" value="Genomic_DNA"/>
</dbReference>
<feature type="repeat" description="WD" evidence="2">
    <location>
        <begin position="860"/>
        <end position="901"/>
    </location>
</feature>
<evidence type="ECO:0000256" key="1">
    <source>
        <dbReference type="ARBA" id="ARBA00009890"/>
    </source>
</evidence>
<accession>A0A9P8V6A2</accession>
<dbReference type="OrthoDB" id="10248252at2759"/>
<dbReference type="PROSITE" id="PS50082">
    <property type="entry name" value="WD_REPEATS_2"/>
    <property type="match status" value="1"/>
</dbReference>
<feature type="compositionally biased region" description="Pro residues" evidence="3">
    <location>
        <begin position="73"/>
        <end position="84"/>
    </location>
</feature>
<feature type="region of interest" description="Disordered" evidence="3">
    <location>
        <begin position="220"/>
        <end position="261"/>
    </location>
</feature>
<dbReference type="GO" id="GO:0031932">
    <property type="term" value="C:TORC2 complex"/>
    <property type="evidence" value="ECO:0007669"/>
    <property type="project" value="InterPro"/>
</dbReference>
<feature type="compositionally biased region" description="Pro residues" evidence="3">
    <location>
        <begin position="97"/>
        <end position="127"/>
    </location>
</feature>
<dbReference type="Gene3D" id="2.130.10.10">
    <property type="entry name" value="YVTN repeat-like/Quinoprotein amine dehydrogenase"/>
    <property type="match status" value="1"/>
</dbReference>
<feature type="region of interest" description="Disordered" evidence="3">
    <location>
        <begin position="1"/>
        <end position="131"/>
    </location>
</feature>
<feature type="compositionally biased region" description="Pro residues" evidence="3">
    <location>
        <begin position="973"/>
        <end position="983"/>
    </location>
</feature>
<keyword evidence="5" id="KW-1185">Reference proteome</keyword>
<feature type="compositionally biased region" description="Pro residues" evidence="3">
    <location>
        <begin position="237"/>
        <end position="261"/>
    </location>
</feature>
<dbReference type="InterPro" id="IPR001680">
    <property type="entry name" value="WD40_rpt"/>
</dbReference>
<evidence type="ECO:0000313" key="4">
    <source>
        <dbReference type="EMBL" id="KAH6678894.1"/>
    </source>
</evidence>
<gene>
    <name evidence="4" type="ORF">F5X68DRAFT_173323</name>
</gene>
<dbReference type="SUPFAM" id="SSF50978">
    <property type="entry name" value="WD40 repeat-like"/>
    <property type="match status" value="1"/>
</dbReference>
<protein>
    <submittedName>
        <fullName evidence="4">WD repeat-containing protein</fullName>
    </submittedName>
</protein>
<dbReference type="Proteomes" id="UP000770015">
    <property type="component" value="Unassembled WGS sequence"/>
</dbReference>
<comment type="caution">
    <text evidence="4">The sequence shown here is derived from an EMBL/GenBank/DDBJ whole genome shotgun (WGS) entry which is preliminary data.</text>
</comment>
<evidence type="ECO:0000256" key="2">
    <source>
        <dbReference type="PROSITE-ProRule" id="PRU00221"/>
    </source>
</evidence>
<dbReference type="SMART" id="SM00320">
    <property type="entry name" value="WD40"/>
    <property type="match status" value="6"/>
</dbReference>
<proteinExistence type="inferred from homology"/>